<evidence type="ECO:0000256" key="1">
    <source>
        <dbReference type="ARBA" id="ARBA00006964"/>
    </source>
</evidence>
<evidence type="ECO:0000313" key="3">
    <source>
        <dbReference type="EMBL" id="PIL31532.1"/>
    </source>
</evidence>
<proteinExistence type="inferred from homology"/>
<dbReference type="FunFam" id="3.40.1390.30:FF:000001">
    <property type="entry name" value="GTP cyclohydrolase 1 type 2"/>
    <property type="match status" value="1"/>
</dbReference>
<evidence type="ECO:0000256" key="2">
    <source>
        <dbReference type="PIRSR" id="PIRSR602678-1"/>
    </source>
</evidence>
<keyword evidence="2" id="KW-0479">Metal-binding</keyword>
<keyword evidence="4" id="KW-1185">Reference proteome</keyword>
<dbReference type="Pfam" id="PF01784">
    <property type="entry name" value="DUF34_NIF3"/>
    <property type="match status" value="1"/>
</dbReference>
<dbReference type="AlphaFoldDB" id="A0A2G8SCQ3"/>
<dbReference type="PANTHER" id="PTHR13799">
    <property type="entry name" value="NGG1 INTERACTING FACTOR 3"/>
    <property type="match status" value="1"/>
</dbReference>
<dbReference type="EMBL" id="AYKW01000012">
    <property type="protein sequence ID" value="PIL31532.1"/>
    <property type="molecule type" value="Genomic_DNA"/>
</dbReference>
<dbReference type="OrthoDB" id="3345469at2759"/>
<organism evidence="3 4">
    <name type="scientific">Ganoderma sinense ZZ0214-1</name>
    <dbReference type="NCBI Taxonomy" id="1077348"/>
    <lineage>
        <taxon>Eukaryota</taxon>
        <taxon>Fungi</taxon>
        <taxon>Dikarya</taxon>
        <taxon>Basidiomycota</taxon>
        <taxon>Agaricomycotina</taxon>
        <taxon>Agaricomycetes</taxon>
        <taxon>Polyporales</taxon>
        <taxon>Polyporaceae</taxon>
        <taxon>Ganoderma</taxon>
    </lineage>
</organism>
<gene>
    <name evidence="3" type="ORF">GSI_06234</name>
</gene>
<sequence>MSLVRSFCRIMERIAPLRFAEKWDNVGLILEAPHVRPNARRVLLTIDLTPQVVEEALATPTSIVVSYHPPIFKPLTSLTLSNPLQASLLRCAAAGISVYTPHSALDSVTDGINDWLCTKIADPLRDINWTARFIGQEFPDGLGGVGRLVTLKQPMALGDLSSKVRTELELESVQVAYAKPERERTLISTIAICAGSGGSMLLGVEADVYFTGEMSHHEVLAAMQSGHNVILCEHLFLSVICALHPVLQLSNGGTIPGGHTNTERGYLPWLAKDILEFIQEEVAQPTDPAGAELLKDLEVVVSQRDQHPLVTV</sequence>
<feature type="binding site" evidence="2">
    <location>
        <position position="68"/>
    </location>
    <ligand>
        <name>a divalent metal cation</name>
        <dbReference type="ChEBI" id="CHEBI:60240"/>
        <label>1</label>
    </ligand>
</feature>
<dbReference type="SUPFAM" id="SSF102705">
    <property type="entry name" value="NIF3 (NGG1p interacting factor 3)-like"/>
    <property type="match status" value="1"/>
</dbReference>
<reference evidence="3 4" key="1">
    <citation type="journal article" date="2015" name="Sci. Rep.">
        <title>Chromosome-level genome map provides insights into diverse defense mechanisms in the medicinal fungus Ganoderma sinense.</title>
        <authorList>
            <person name="Zhu Y."/>
            <person name="Xu J."/>
            <person name="Sun C."/>
            <person name="Zhou S."/>
            <person name="Xu H."/>
            <person name="Nelson D.R."/>
            <person name="Qian J."/>
            <person name="Song J."/>
            <person name="Luo H."/>
            <person name="Xiang L."/>
            <person name="Li Y."/>
            <person name="Xu Z."/>
            <person name="Ji A."/>
            <person name="Wang L."/>
            <person name="Lu S."/>
            <person name="Hayward A."/>
            <person name="Sun W."/>
            <person name="Li X."/>
            <person name="Schwartz D.C."/>
            <person name="Wang Y."/>
            <person name="Chen S."/>
        </authorList>
    </citation>
    <scope>NUCLEOTIDE SEQUENCE [LARGE SCALE GENOMIC DNA]</scope>
    <source>
        <strain evidence="3 4">ZZ0214-1</strain>
    </source>
</reference>
<dbReference type="InterPro" id="IPR036069">
    <property type="entry name" value="DUF34/NIF3_sf"/>
</dbReference>
<protein>
    <submittedName>
        <fullName evidence="3">Uncharacterized protein</fullName>
    </submittedName>
</protein>
<dbReference type="InterPro" id="IPR002678">
    <property type="entry name" value="DUF34/NIF3"/>
</dbReference>
<dbReference type="Proteomes" id="UP000230002">
    <property type="component" value="Unassembled WGS sequence"/>
</dbReference>
<dbReference type="STRING" id="1077348.A0A2G8SCQ3"/>
<dbReference type="GO" id="GO:0046872">
    <property type="term" value="F:metal ion binding"/>
    <property type="evidence" value="ECO:0007669"/>
    <property type="project" value="UniProtKB-KW"/>
</dbReference>
<comment type="similarity">
    <text evidence="1">Belongs to the GTP cyclohydrolase I type 2/NIF3 family.</text>
</comment>
<dbReference type="PANTHER" id="PTHR13799:SF13">
    <property type="entry name" value="NIF3-LIKE PROTEIN 1"/>
    <property type="match status" value="1"/>
</dbReference>
<dbReference type="Gene3D" id="3.40.1390.30">
    <property type="entry name" value="NIF3 (NGG1p interacting factor 3)-like"/>
    <property type="match status" value="1"/>
</dbReference>
<dbReference type="GO" id="GO:0005739">
    <property type="term" value="C:mitochondrion"/>
    <property type="evidence" value="ECO:0007669"/>
    <property type="project" value="TreeGrafter"/>
</dbReference>
<feature type="binding site" evidence="2">
    <location>
        <position position="106"/>
    </location>
    <ligand>
        <name>a divalent metal cation</name>
        <dbReference type="ChEBI" id="CHEBI:60240"/>
        <label>1</label>
    </ligand>
</feature>
<evidence type="ECO:0000313" key="4">
    <source>
        <dbReference type="Proteomes" id="UP000230002"/>
    </source>
</evidence>
<accession>A0A2G8SCQ3</accession>
<name>A0A2G8SCQ3_9APHY</name>
<comment type="caution">
    <text evidence="3">The sequence shown here is derived from an EMBL/GenBank/DDBJ whole genome shotgun (WGS) entry which is preliminary data.</text>
</comment>
<feature type="binding site" evidence="2">
    <location>
        <position position="234"/>
    </location>
    <ligand>
        <name>a divalent metal cation</name>
        <dbReference type="ChEBI" id="CHEBI:60240"/>
        <label>1</label>
    </ligand>
</feature>